<dbReference type="KEGG" id="vg:19484816"/>
<organism evidence="2 3">
    <name type="scientific">Pseudomonas phage KPP25</name>
    <name type="common">Bacteriophage KPP25</name>
    <dbReference type="NCBI Taxonomy" id="1462608"/>
    <lineage>
        <taxon>Viruses</taxon>
        <taxon>Duplodnaviria</taxon>
        <taxon>Heunggongvirae</taxon>
        <taxon>Uroviricota</taxon>
        <taxon>Caudoviricetes</taxon>
        <taxon>Kochitakasuvirus</taxon>
        <taxon>Kochitakasuvirus KPP25</taxon>
    </lineage>
</organism>
<accession>X5HZQ6</accession>
<feature type="region of interest" description="Disordered" evidence="1">
    <location>
        <begin position="1"/>
        <end position="22"/>
    </location>
</feature>
<dbReference type="GeneID" id="19484816"/>
<evidence type="ECO:0000313" key="2">
    <source>
        <dbReference type="EMBL" id="BAO58495.1"/>
    </source>
</evidence>
<dbReference type="Proteomes" id="UP000204527">
    <property type="component" value="Segment"/>
</dbReference>
<keyword evidence="3" id="KW-1185">Reference proteome</keyword>
<organismHost>
    <name type="scientific">Pseudomonas aeruginosa</name>
    <dbReference type="NCBI Taxonomy" id="287"/>
</organismHost>
<proteinExistence type="predicted"/>
<dbReference type="RefSeq" id="YP_009030555.1">
    <property type="nucleotide sequence ID" value="NC_024123.1"/>
</dbReference>
<feature type="compositionally biased region" description="Low complexity" evidence="1">
    <location>
        <begin position="11"/>
        <end position="21"/>
    </location>
</feature>
<evidence type="ECO:0000256" key="1">
    <source>
        <dbReference type="SAM" id="MobiDB-lite"/>
    </source>
</evidence>
<sequence length="99" mass="10692">MFAPTHADLNTAQAAQSTASSPVADAIVEIERTVNRLDRAVDELAARLAPVMLTTVKANNDVPVSPAVHSPLFNALDSLNDRLRYVELALIKINESLEI</sequence>
<protein>
    <submittedName>
        <fullName evidence="2">Uncharacterized protein</fullName>
    </submittedName>
</protein>
<dbReference type="EMBL" id="AB910393">
    <property type="protein sequence ID" value="BAO58495.1"/>
    <property type="molecule type" value="Genomic_DNA"/>
</dbReference>
<evidence type="ECO:0000313" key="3">
    <source>
        <dbReference type="Proteomes" id="UP000204527"/>
    </source>
</evidence>
<reference evidence="2 3" key="1">
    <citation type="journal article" date="2014" name="Virus Res.">
        <title>Characterization of a novel Pseudomonas aeruginosa bacteriophage, KPP25, of the family Podoviridae.</title>
        <authorList>
            <person name="Miyata R."/>
            <person name="Yamaguchi K."/>
            <person name="Uchiyama J."/>
            <person name="Shigehisa R."/>
            <person name="Takemura-Uchiyama I."/>
            <person name="Kato S."/>
            <person name="Ujihara T."/>
            <person name="Sakaguchi Y."/>
            <person name="Daibata M."/>
            <person name="Matsuzaki S."/>
        </authorList>
    </citation>
    <scope>NUCLEOTIDE SEQUENCE [LARGE SCALE GENOMIC DNA]</scope>
</reference>
<name>X5HZQ6_BPKP2</name>